<comment type="caution">
    <text evidence="2">The sequence shown here is derived from an EMBL/GenBank/DDBJ whole genome shotgun (WGS) entry which is preliminary data.</text>
</comment>
<feature type="domain" description="Zinc finger Ogr/Delta-type" evidence="1">
    <location>
        <begin position="3"/>
        <end position="49"/>
    </location>
</feature>
<dbReference type="AlphaFoldDB" id="A0A6Y5LJM9"/>
<proteinExistence type="predicted"/>
<organism evidence="2">
    <name type="scientific">Salmonella diarizonae</name>
    <dbReference type="NCBI Taxonomy" id="59204"/>
    <lineage>
        <taxon>Bacteria</taxon>
        <taxon>Pseudomonadati</taxon>
        <taxon>Pseudomonadota</taxon>
        <taxon>Gammaproteobacteria</taxon>
        <taxon>Enterobacterales</taxon>
        <taxon>Enterobacteriaceae</taxon>
        <taxon>Salmonella</taxon>
    </lineage>
</organism>
<evidence type="ECO:0000313" key="2">
    <source>
        <dbReference type="EMBL" id="HAB6340869.1"/>
    </source>
</evidence>
<gene>
    <name evidence="2" type="ORF">GB480_18540</name>
</gene>
<protein>
    <submittedName>
        <fullName evidence="2">Transcriptional regulator</fullName>
    </submittedName>
</protein>
<reference evidence="2" key="2">
    <citation type="submission" date="2019-10" db="EMBL/GenBank/DDBJ databases">
        <authorList>
            <consortium name="NCBI Pathogen Detection Project"/>
        </authorList>
    </citation>
    <scope>NUCLEOTIDE SEQUENCE</scope>
    <source>
        <strain evidence="2">Salmonella enterica</strain>
    </source>
</reference>
<name>A0A6Y5LJM9_SALDZ</name>
<sequence>MFRCPFCGSSARIRTSLALTKENTVRRKYYQCNNLECGLCFSTLEAFEKLTSKHTPKEKLLPGFFSRLPVNSKLL</sequence>
<dbReference type="EMBL" id="DAAHJH010000019">
    <property type="protein sequence ID" value="HAB6340869.1"/>
    <property type="molecule type" value="Genomic_DNA"/>
</dbReference>
<dbReference type="Pfam" id="PF04606">
    <property type="entry name" value="Ogr_Delta"/>
    <property type="match status" value="1"/>
</dbReference>
<accession>A0A6Y5LJM9</accession>
<reference evidence="2" key="1">
    <citation type="journal article" date="2018" name="Genome Biol.">
        <title>SKESA: strategic k-mer extension for scrupulous assemblies.</title>
        <authorList>
            <person name="Souvorov A."/>
            <person name="Agarwala R."/>
            <person name="Lipman D.J."/>
        </authorList>
    </citation>
    <scope>NUCLEOTIDE SEQUENCE</scope>
    <source>
        <strain evidence="2">Salmonella enterica</strain>
    </source>
</reference>
<evidence type="ECO:0000259" key="1">
    <source>
        <dbReference type="Pfam" id="PF04606"/>
    </source>
</evidence>
<dbReference type="InterPro" id="IPR007684">
    <property type="entry name" value="Znf_Ogr/Delta"/>
</dbReference>